<dbReference type="Proteomes" id="UP000262939">
    <property type="component" value="Unassembled WGS sequence"/>
</dbReference>
<dbReference type="PANTHER" id="PTHR46383">
    <property type="entry name" value="ASPARTATE AMINOTRANSFERASE"/>
    <property type="match status" value="1"/>
</dbReference>
<accession>A0A372LFS0</accession>
<proteinExistence type="inferred from homology"/>
<organism evidence="8 9">
    <name type="scientific">Peribacillus glennii</name>
    <dbReference type="NCBI Taxonomy" id="2303991"/>
    <lineage>
        <taxon>Bacteria</taxon>
        <taxon>Bacillati</taxon>
        <taxon>Bacillota</taxon>
        <taxon>Bacilli</taxon>
        <taxon>Bacillales</taxon>
        <taxon>Bacillaceae</taxon>
        <taxon>Peribacillus</taxon>
    </lineage>
</organism>
<dbReference type="CDD" id="cd00609">
    <property type="entry name" value="AAT_like"/>
    <property type="match status" value="1"/>
</dbReference>
<evidence type="ECO:0000313" key="9">
    <source>
        <dbReference type="Proteomes" id="UP000262939"/>
    </source>
</evidence>
<evidence type="ECO:0000256" key="3">
    <source>
        <dbReference type="ARBA" id="ARBA00022576"/>
    </source>
</evidence>
<dbReference type="PANTHER" id="PTHR46383:SF3">
    <property type="entry name" value="ASPARTATE AMINOTRANSFERASE-RELATED"/>
    <property type="match status" value="1"/>
</dbReference>
<keyword evidence="5" id="KW-0663">Pyridoxal phosphate</keyword>
<evidence type="ECO:0000259" key="7">
    <source>
        <dbReference type="Pfam" id="PF00155"/>
    </source>
</evidence>
<dbReference type="GO" id="GO:0030170">
    <property type="term" value="F:pyridoxal phosphate binding"/>
    <property type="evidence" value="ECO:0007669"/>
    <property type="project" value="InterPro"/>
</dbReference>
<keyword evidence="3 6" id="KW-0032">Aminotransferase</keyword>
<dbReference type="PROSITE" id="PS00105">
    <property type="entry name" value="AA_TRANSFER_CLASS_1"/>
    <property type="match status" value="1"/>
</dbReference>
<dbReference type="GO" id="GO:0008483">
    <property type="term" value="F:transaminase activity"/>
    <property type="evidence" value="ECO:0007669"/>
    <property type="project" value="UniProtKB-KW"/>
</dbReference>
<evidence type="ECO:0000256" key="4">
    <source>
        <dbReference type="ARBA" id="ARBA00022679"/>
    </source>
</evidence>
<dbReference type="OrthoDB" id="9802328at2"/>
<evidence type="ECO:0000256" key="1">
    <source>
        <dbReference type="ARBA" id="ARBA00001933"/>
    </source>
</evidence>
<reference evidence="8 9" key="1">
    <citation type="submission" date="2018-08" db="EMBL/GenBank/DDBJ databases">
        <title>Bacillus chawlae sp. nov., Bacillus glennii sp. nov., and Bacillus saganii sp. nov. Isolated from the Vehicle Assembly Building at Kennedy Space Center where the Viking Spacecraft were Assembled.</title>
        <authorList>
            <person name="Seuylemezian A."/>
            <person name="Vaishampayan P."/>
        </authorList>
    </citation>
    <scope>NUCLEOTIDE SEQUENCE [LARGE SCALE GENOMIC DNA]</scope>
    <source>
        <strain evidence="8 9">V44-8</strain>
    </source>
</reference>
<feature type="domain" description="Aminotransferase class I/classII large" evidence="7">
    <location>
        <begin position="27"/>
        <end position="377"/>
    </location>
</feature>
<name>A0A372LFS0_9BACI</name>
<dbReference type="InterPro" id="IPR015422">
    <property type="entry name" value="PyrdxlP-dep_Trfase_small"/>
</dbReference>
<dbReference type="SUPFAM" id="SSF53383">
    <property type="entry name" value="PLP-dependent transferases"/>
    <property type="match status" value="1"/>
</dbReference>
<dbReference type="Gene3D" id="3.40.640.10">
    <property type="entry name" value="Type I PLP-dependent aspartate aminotransferase-like (Major domain)"/>
    <property type="match status" value="1"/>
</dbReference>
<evidence type="ECO:0000256" key="2">
    <source>
        <dbReference type="ARBA" id="ARBA00007441"/>
    </source>
</evidence>
<dbReference type="EMBL" id="QVTD01000003">
    <property type="protein sequence ID" value="RFU65143.1"/>
    <property type="molecule type" value="Genomic_DNA"/>
</dbReference>
<dbReference type="Gene3D" id="3.90.1150.10">
    <property type="entry name" value="Aspartate Aminotransferase, domain 1"/>
    <property type="match status" value="1"/>
</dbReference>
<dbReference type="EC" id="2.6.1.-" evidence="6"/>
<evidence type="ECO:0000313" key="8">
    <source>
        <dbReference type="EMBL" id="RFU65143.1"/>
    </source>
</evidence>
<comment type="similarity">
    <text evidence="2 6">Belongs to the class-I pyridoxal-phosphate-dependent aminotransferase family.</text>
</comment>
<protein>
    <recommendedName>
        <fullName evidence="6">Aminotransferase</fullName>
        <ecNumber evidence="6">2.6.1.-</ecNumber>
    </recommendedName>
</protein>
<dbReference type="InterPro" id="IPR004838">
    <property type="entry name" value="NHTrfase_class1_PyrdxlP-BS"/>
</dbReference>
<sequence length="388" mass="42358">MIAERAILIPNSAIRQFFNLAQGMENVNDLTIGAPDFETPEYIVKSAVKASLEGHHYYSANAGIMPLRKAIAAKLERDNGISYDPETEIDVTIGATEALGLLMMTLLNPGDEVILADPTWPNYITQILMAGGVPVRVPTFEKDGFSLQVDAVEEAITERTKAILINSPNNPTGAILDRESVKGFVELARKHGLYLISDEVYEKIIYDQNQHFSPASLPDTKDFVITVNSFSKSYAMCGWRVGYVAASEKVITPLLKLQEGMASCANTMAQMAAVTALEGPQDAVNEMVKRYRARRDLMVEGLNKIPGISVEKPGGAFYLFVNVKGLGKSSQEIATELLQKTGVMTVPGSGFGSAGEGFLRICYAKNDELLQKALERIHDVVIKDYCPA</sequence>
<comment type="caution">
    <text evidence="8">The sequence shown here is derived from an EMBL/GenBank/DDBJ whole genome shotgun (WGS) entry which is preliminary data.</text>
</comment>
<evidence type="ECO:0000256" key="5">
    <source>
        <dbReference type="ARBA" id="ARBA00022898"/>
    </source>
</evidence>
<dbReference type="InterPro" id="IPR015421">
    <property type="entry name" value="PyrdxlP-dep_Trfase_major"/>
</dbReference>
<keyword evidence="4 6" id="KW-0808">Transferase</keyword>
<dbReference type="InterPro" id="IPR004839">
    <property type="entry name" value="Aminotransferase_I/II_large"/>
</dbReference>
<dbReference type="RefSeq" id="WP_117321319.1">
    <property type="nucleotide sequence ID" value="NZ_QVTD01000003.1"/>
</dbReference>
<dbReference type="InterPro" id="IPR015424">
    <property type="entry name" value="PyrdxlP-dep_Trfase"/>
</dbReference>
<dbReference type="AlphaFoldDB" id="A0A372LFS0"/>
<dbReference type="FunFam" id="3.40.640.10:FF:000033">
    <property type="entry name" value="Aspartate aminotransferase"/>
    <property type="match status" value="1"/>
</dbReference>
<gene>
    <name evidence="8" type="ORF">D0466_04335</name>
</gene>
<dbReference type="GO" id="GO:0006520">
    <property type="term" value="P:amino acid metabolic process"/>
    <property type="evidence" value="ECO:0007669"/>
    <property type="project" value="InterPro"/>
</dbReference>
<dbReference type="Pfam" id="PF00155">
    <property type="entry name" value="Aminotran_1_2"/>
    <property type="match status" value="1"/>
</dbReference>
<dbReference type="InterPro" id="IPR050596">
    <property type="entry name" value="AspAT/PAT-like"/>
</dbReference>
<keyword evidence="9" id="KW-1185">Reference proteome</keyword>
<comment type="cofactor">
    <cofactor evidence="1 6">
        <name>pyridoxal 5'-phosphate</name>
        <dbReference type="ChEBI" id="CHEBI:597326"/>
    </cofactor>
</comment>
<evidence type="ECO:0000256" key="6">
    <source>
        <dbReference type="RuleBase" id="RU000481"/>
    </source>
</evidence>